<feature type="compositionally biased region" description="Basic and acidic residues" evidence="1">
    <location>
        <begin position="42"/>
        <end position="51"/>
    </location>
</feature>
<sequence length="59" mass="6448">MILRVTPQCVRFMARQSRIDSRRITRGAKAPLDSVGQYSGDGRGRGRHDDDIGGLPPPG</sequence>
<protein>
    <submittedName>
        <fullName evidence="2">Uncharacterized protein</fullName>
    </submittedName>
</protein>
<evidence type="ECO:0000313" key="2">
    <source>
        <dbReference type="EMBL" id="GHF98746.1"/>
    </source>
</evidence>
<evidence type="ECO:0000256" key="1">
    <source>
        <dbReference type="SAM" id="MobiDB-lite"/>
    </source>
</evidence>
<proteinExistence type="predicted"/>
<dbReference type="EMBL" id="BNAW01000003">
    <property type="protein sequence ID" value="GHF98746.1"/>
    <property type="molecule type" value="Genomic_DNA"/>
</dbReference>
<comment type="caution">
    <text evidence="2">The sequence shown here is derived from an EMBL/GenBank/DDBJ whole genome shotgun (WGS) entry which is preliminary data.</text>
</comment>
<organism evidence="2 3">
    <name type="scientific">Amycolatopsis bullii</name>
    <dbReference type="NCBI Taxonomy" id="941987"/>
    <lineage>
        <taxon>Bacteria</taxon>
        <taxon>Bacillati</taxon>
        <taxon>Actinomycetota</taxon>
        <taxon>Actinomycetes</taxon>
        <taxon>Pseudonocardiales</taxon>
        <taxon>Pseudonocardiaceae</taxon>
        <taxon>Amycolatopsis</taxon>
    </lineage>
</organism>
<gene>
    <name evidence="2" type="ORF">GCM10017567_11900</name>
</gene>
<keyword evidence="3" id="KW-1185">Reference proteome</keyword>
<accession>A0ABQ3K0Q2</accession>
<reference evidence="3" key="1">
    <citation type="journal article" date="2019" name="Int. J. Syst. Evol. Microbiol.">
        <title>The Global Catalogue of Microorganisms (GCM) 10K type strain sequencing project: providing services to taxonomists for standard genome sequencing and annotation.</title>
        <authorList>
            <consortium name="The Broad Institute Genomics Platform"/>
            <consortium name="The Broad Institute Genome Sequencing Center for Infectious Disease"/>
            <person name="Wu L."/>
            <person name="Ma J."/>
        </authorList>
    </citation>
    <scope>NUCLEOTIDE SEQUENCE [LARGE SCALE GENOMIC DNA]</scope>
    <source>
        <strain evidence="3">CGMCC 4.7680</strain>
    </source>
</reference>
<name>A0ABQ3K0Q2_9PSEU</name>
<feature type="region of interest" description="Disordered" evidence="1">
    <location>
        <begin position="23"/>
        <end position="59"/>
    </location>
</feature>
<dbReference type="Proteomes" id="UP000649955">
    <property type="component" value="Unassembled WGS sequence"/>
</dbReference>
<evidence type="ECO:0000313" key="3">
    <source>
        <dbReference type="Proteomes" id="UP000649955"/>
    </source>
</evidence>